<keyword evidence="1" id="KW-0472">Membrane</keyword>
<name>A0ABS1Y179_9ACTN</name>
<dbReference type="RefSeq" id="WP_203178384.1">
    <property type="nucleotide sequence ID" value="NZ_JAEVHM010000229.1"/>
</dbReference>
<feature type="transmembrane region" description="Helical" evidence="1">
    <location>
        <begin position="248"/>
        <end position="268"/>
    </location>
</feature>
<feature type="transmembrane region" description="Helical" evidence="1">
    <location>
        <begin position="123"/>
        <end position="147"/>
    </location>
</feature>
<feature type="transmembrane region" description="Helical" evidence="1">
    <location>
        <begin position="42"/>
        <end position="60"/>
    </location>
</feature>
<accession>A0ABS1Y179</accession>
<protein>
    <recommendedName>
        <fullName evidence="4">DUF4013 domain-containing protein</fullName>
    </recommendedName>
</protein>
<evidence type="ECO:0000256" key="1">
    <source>
        <dbReference type="SAM" id="Phobius"/>
    </source>
</evidence>
<organism evidence="2 3">
    <name type="scientific">Micromonospora parastrephiae</name>
    <dbReference type="NCBI Taxonomy" id="2806101"/>
    <lineage>
        <taxon>Bacteria</taxon>
        <taxon>Bacillati</taxon>
        <taxon>Actinomycetota</taxon>
        <taxon>Actinomycetes</taxon>
        <taxon>Micromonosporales</taxon>
        <taxon>Micromonosporaceae</taxon>
        <taxon>Micromonospora</taxon>
    </lineage>
</organism>
<keyword evidence="3" id="KW-1185">Reference proteome</keyword>
<evidence type="ECO:0000313" key="3">
    <source>
        <dbReference type="Proteomes" id="UP000601027"/>
    </source>
</evidence>
<reference evidence="2 3" key="1">
    <citation type="submission" date="2021-01" db="EMBL/GenBank/DDBJ databases">
        <title>Draft genome sequence of Micromonospora sp. strain STR1_7.</title>
        <authorList>
            <person name="Karlyshev A."/>
            <person name="Jawad R."/>
        </authorList>
    </citation>
    <scope>NUCLEOTIDE SEQUENCE [LARGE SCALE GENOMIC DNA]</scope>
    <source>
        <strain evidence="2 3">STR1-7</strain>
    </source>
</reference>
<comment type="caution">
    <text evidence="2">The sequence shown here is derived from an EMBL/GenBank/DDBJ whole genome shotgun (WGS) entry which is preliminary data.</text>
</comment>
<sequence>MIGTAPSRAGRLTDGLWSRLWHASWLVVEDRGRPPLLDRVQMVRSVTGMVVTVLVAPLLFVDLSTREAGGRLVGEMQNGLRIVAALHPALVLIVAALVAVGVSMRYSAARHGTGRLWADVRSVLGSILGTGLACVVAVLAPWVIFGVSALPALVLADAEPPSGVVDWLLRLVVWIVFLLLLLLGTLGGIGTAVAGFVLFFRWSFLANRHAYRGARIDAAVAPVSTIIIAWTIVAADVLLGTGTLVVPTWAQVAMSVFGALTVTAIAAWELRLARTQR</sequence>
<feature type="transmembrane region" description="Helical" evidence="1">
    <location>
        <begin position="220"/>
        <end position="242"/>
    </location>
</feature>
<feature type="transmembrane region" description="Helical" evidence="1">
    <location>
        <begin position="80"/>
        <end position="102"/>
    </location>
</feature>
<gene>
    <name evidence="2" type="ORF">JNW91_27720</name>
</gene>
<keyword evidence="1" id="KW-0812">Transmembrane</keyword>
<evidence type="ECO:0008006" key="4">
    <source>
        <dbReference type="Google" id="ProtNLM"/>
    </source>
</evidence>
<dbReference type="Proteomes" id="UP000601027">
    <property type="component" value="Unassembled WGS sequence"/>
</dbReference>
<dbReference type="EMBL" id="JAEVHM010000229">
    <property type="protein sequence ID" value="MBM0235249.1"/>
    <property type="molecule type" value="Genomic_DNA"/>
</dbReference>
<proteinExistence type="predicted"/>
<keyword evidence="1" id="KW-1133">Transmembrane helix</keyword>
<feature type="transmembrane region" description="Helical" evidence="1">
    <location>
        <begin position="167"/>
        <end position="200"/>
    </location>
</feature>
<evidence type="ECO:0000313" key="2">
    <source>
        <dbReference type="EMBL" id="MBM0235249.1"/>
    </source>
</evidence>